<sequence>MPISTEPVVERPGQRQTFSAASAVNAKGGFWYCTYEGGLTAELFVHLVCQLVRHRVRPVRNRYLNDGLALASERYTAAGRAA</sequence>
<keyword evidence="2" id="KW-1185">Reference proteome</keyword>
<gene>
    <name evidence="1" type="ordered locus">Acry_3122</name>
</gene>
<name>A5FT17_ACICJ</name>
<reference evidence="1 2" key="1">
    <citation type="submission" date="2007-05" db="EMBL/GenBank/DDBJ databases">
        <title>Complete sequence of plasmid1 pACRY01 of Acidiphilium cryptum JF-5.</title>
        <authorList>
            <consortium name="US DOE Joint Genome Institute"/>
            <person name="Copeland A."/>
            <person name="Lucas S."/>
            <person name="Lapidus A."/>
            <person name="Barry K."/>
            <person name="Detter J.C."/>
            <person name="Glavina del Rio T."/>
            <person name="Hammon N."/>
            <person name="Israni S."/>
            <person name="Dalin E."/>
            <person name="Tice H."/>
            <person name="Pitluck S."/>
            <person name="Sims D."/>
            <person name="Brettin T."/>
            <person name="Bruce D."/>
            <person name="Han C."/>
            <person name="Schmutz J."/>
            <person name="Larimer F."/>
            <person name="Land M."/>
            <person name="Hauser L."/>
            <person name="Kyrpides N."/>
            <person name="Kim E."/>
            <person name="Magnuson T."/>
            <person name="Richardson P."/>
        </authorList>
    </citation>
    <scope>NUCLEOTIDE SEQUENCE [LARGE SCALE GENOMIC DNA]</scope>
    <source>
        <strain evidence="2">JF-5</strain>
        <plasmid evidence="2">Plasmid pACRY01</plasmid>
    </source>
</reference>
<proteinExistence type="predicted"/>
<evidence type="ECO:0000313" key="1">
    <source>
        <dbReference type="EMBL" id="ABQ28749.1"/>
    </source>
</evidence>
<protein>
    <recommendedName>
        <fullName evidence="3">Transposase</fullName>
    </recommendedName>
</protein>
<dbReference type="Proteomes" id="UP000000245">
    <property type="component" value="Plasmid pACRY01"/>
</dbReference>
<evidence type="ECO:0008006" key="3">
    <source>
        <dbReference type="Google" id="ProtNLM"/>
    </source>
</evidence>
<dbReference type="AlphaFoldDB" id="A5FT17"/>
<accession>A5FT17</accession>
<organism evidence="1 2">
    <name type="scientific">Acidiphilium cryptum (strain JF-5)</name>
    <dbReference type="NCBI Taxonomy" id="349163"/>
    <lineage>
        <taxon>Bacteria</taxon>
        <taxon>Pseudomonadati</taxon>
        <taxon>Pseudomonadota</taxon>
        <taxon>Alphaproteobacteria</taxon>
        <taxon>Acetobacterales</taxon>
        <taxon>Acidocellaceae</taxon>
        <taxon>Acidiphilium</taxon>
    </lineage>
</organism>
<dbReference type="HOGENOM" id="CLU_2550582_0_0_5"/>
<keyword evidence="1" id="KW-0614">Plasmid</keyword>
<evidence type="ECO:0000313" key="2">
    <source>
        <dbReference type="Proteomes" id="UP000000245"/>
    </source>
</evidence>
<dbReference type="KEGG" id="acr:Acry_3122"/>
<geneLocation type="plasmid" evidence="1 2">
    <name>pACRY01</name>
</geneLocation>
<dbReference type="EMBL" id="CP000689">
    <property type="protein sequence ID" value="ABQ28749.1"/>
    <property type="molecule type" value="Genomic_DNA"/>
</dbReference>